<dbReference type="SUPFAM" id="SSF49785">
    <property type="entry name" value="Galactose-binding domain-like"/>
    <property type="match status" value="1"/>
</dbReference>
<evidence type="ECO:0000256" key="4">
    <source>
        <dbReference type="SAM" id="SignalP"/>
    </source>
</evidence>
<dbReference type="Pfam" id="PF13174">
    <property type="entry name" value="TPR_6"/>
    <property type="match status" value="2"/>
</dbReference>
<dbReference type="Gene3D" id="2.60.120.260">
    <property type="entry name" value="Galactose-binding domain-like"/>
    <property type="match status" value="1"/>
</dbReference>
<accession>A0ABN6H6U7</accession>
<keyword evidence="4" id="KW-0732">Signal</keyword>
<proteinExistence type="predicted"/>
<dbReference type="SMART" id="SM00028">
    <property type="entry name" value="TPR"/>
    <property type="match status" value="8"/>
</dbReference>
<dbReference type="EMBL" id="AP024702">
    <property type="protein sequence ID" value="BCX49279.1"/>
    <property type="molecule type" value="Genomic_DNA"/>
</dbReference>
<keyword evidence="2 3" id="KW-0802">TPR repeat</keyword>
<dbReference type="PROSITE" id="PS50022">
    <property type="entry name" value="FA58C_3"/>
    <property type="match status" value="1"/>
</dbReference>
<dbReference type="RefSeq" id="WP_338685792.1">
    <property type="nucleotide sequence ID" value="NZ_AP024702.1"/>
</dbReference>
<dbReference type="InterPro" id="IPR011990">
    <property type="entry name" value="TPR-like_helical_dom_sf"/>
</dbReference>
<sequence length="2369" mass="263434">MKTLRCLTLVLLLGVGHVAAQDRAADLEARLKETAEASDAAASMMLELIDLYEKDEQVFGLIRTAGKFSRAQPDHPKRPEVILKLIDGYAIASRHDDVLATVRQFLEKYPDSPLSIPARDHFATSMERTGRIIQAARTLDDNWRAGADVDTGVRALKLYQQASSAEGNRLAAGLAKAMVEKIPTDSVLTGVGLVGMEMSGRAELWADGLQIGKTLIRRNAPLNAADTEKLWSHTGSFESRLGQHENAIGSFRKALARRSPDPHRGLINAMLSAKRPPAEIEPVIREYMERFPKAEDRYDFLGRLARAAHDAKQDAKALALASEIMAVDAHSQDMPRAVVEWSGDNHAQAERALLDAIAKNPNHAGKLRAVLALELYRDRMKNTAKARAVSRDFITKSPTGDGWTEQVVAFLLSSAPDDASFKADLHLVVESAKRFPHRPEFQERVWKWDAKDRDRNRAWQEARRTVGNGETAKLWRAVWEKGGKSGQACKQLLQGNPTDEQKRILMTRLAENYRHHFGGSALKKAAEYFQSLCKSYPKDLQAAEGWLEASLHSDDKEQKPAAIRHLLSLPSQGAHHDTWLRLIETRNPEVIRKAIPWIRESIKTSPNPLYHATRLGDIMWEIEMKDEALAWWRDRMDADPNHWESVNCALRVASRMEPPAARSFLEPRFAATTPYQGSYAAALAELALKADDLDRMERVLKESKQRAEQRPFESWELSEWPPRSWMESARNSKEWSDEKKARVYRMVRDLGIRRVSTEAGLELLPNAQKGISRLLEAHRALLLSDSHHESWNRIYPHAQAAIAREDFQLAAVILNGLLNTIRGVGKNEMDSARTLLRKAYGRMGSLSADIPEDSPIAPLLQIILHLRLGEELLAEQAYYKNRSLFDSHRDEVPVELVLFAANTHIQQGTEEDQRRAEDILRGWMIKHGESENVEIGDKARVQLLLARNYQHSQQYDIARAEFTTVLNSYKDQPEAIEARFGIGETFMAQKVYDQAEEIFVELSESPNPQVTIRADFLRGVLEIRQENNDAARRIFLEVLERAPDAELANETLFNLAEVYGIEQRYLTQLETLRTVGRLGHDSLLWQTPGEALSVVVQDTDLGISRGETRIPVVVRTDPGGDEESSFLTSGGAGKGIFLSDMPTELGVASVGDGTLQITGGDTITVDYPADFKKEFQFEFLSATRLRVASDGHLKVASSQILDEEGETFTEALKKEAEEELGKADKRPGNQVKPGNLVYIQVKDGDRDRTAEPDPVPVKIAASSGDEVQIDLTEESQHGGVFTGTVRTGELPAGAQATDSALDHNPLMAIDHSLETVWRSEPDGAAPKSLSVDLKELREVDAVVFTSPDAEAEAPVRMHLRGSHDGRFRYTLARFPTPEADPPIDFDDKSMTLRIYKTQKDKLRPSYSWQDIVGLAGKEEPTETKTVDTLSWEPPAEGEDAYFLIWTGPFLQERDGGMRFTVTGQQVALMVDGRLEMPMGEPEREADIFAKRGIHEIAAVAVVTAGGPGAAVLRARENPQSANVTLRPFGEADLSLEKAADYPKIEGPLAGTVAQEKNTWKLTLPKHELRFIDCEILEYRGEAVAISNVEVSGGGTKHVPPAEDVLELAKNDILELAPGDTIQISYLDEITAGGEQRNKLLTASLTATYHNGGIIPITYDFNRSGDGTVKGSRKELLRIEPGERIVAEVTDYDLDTSIERDEVEVEILLNGEPAKTVTATETGDSTGVFVADIDTSPEPEEGKLVVKQGDKVYIRYKDEQNTFPGHAAYRESVIFLNEPTEGRIQIVESGKQVDGPVGFVPVATTPPPDHVAKVDYQLPLTIEVIDPDQAKDARSTVTVAVTTTQGTKVQVECVLSRSFAPETAAMDDVRNPALLEGRFAGQIPLLLGGIESATMVPADGTVKKPGVGRVLAPPKTEEELLDDGEEKQVGLLVLNVLGNDRFTASYSDERRPTAEAVQRTASAELASAATLRITDEEYQEDAEIAHVGKKAFLWLQDPDLDLSDDRDKAMVRIKTESGEDETLELEETLSHSGVFSGSFPLKAAPKPISGNSQGEIECFFGDTLTVGYLDNVPQTPEGLPIIELQLPVAVGTDGEMDAFSKVYKNDELAIQTQFHIAESHFELFKSHLKLERENEAQAELAAGRRVLHELQVDYPDPKYAPRVAYLLGQFAQEMEAWDEAIISYKAIVRGHPEHELAPDAQYKLGQCYEEAGQLDEALESYVTLAATYPKSPLIANVMLRINEHFYNKEEYGVAASVGAKFLEKFPNHEWTPKIAFRIGQCHYKAESYGKAGNSFDEFVKRFPEEELTAQALFWAGESYRMANNVPEAFRRYNRCRWDFPESEAAKYSRGRLALPEMLAQFEREANLTDQ</sequence>
<dbReference type="InterPro" id="IPR008979">
    <property type="entry name" value="Galactose-bd-like_sf"/>
</dbReference>
<keyword evidence="1" id="KW-0677">Repeat</keyword>
<dbReference type="InterPro" id="IPR019734">
    <property type="entry name" value="TPR_rpt"/>
</dbReference>
<dbReference type="Proteomes" id="UP001374893">
    <property type="component" value="Chromosome"/>
</dbReference>
<dbReference type="InterPro" id="IPR000421">
    <property type="entry name" value="FA58C"/>
</dbReference>
<evidence type="ECO:0000256" key="3">
    <source>
        <dbReference type="PROSITE-ProRule" id="PRU00339"/>
    </source>
</evidence>
<feature type="repeat" description="TPR" evidence="3">
    <location>
        <begin position="2197"/>
        <end position="2230"/>
    </location>
</feature>
<dbReference type="Gene3D" id="1.25.40.10">
    <property type="entry name" value="Tetratricopeptide repeat domain"/>
    <property type="match status" value="5"/>
</dbReference>
<organism evidence="6 7">
    <name type="scientific">Haloferula helveola</name>
    <dbReference type="NCBI Taxonomy" id="490095"/>
    <lineage>
        <taxon>Bacteria</taxon>
        <taxon>Pseudomonadati</taxon>
        <taxon>Verrucomicrobiota</taxon>
        <taxon>Verrucomicrobiia</taxon>
        <taxon>Verrucomicrobiales</taxon>
        <taxon>Verrucomicrobiaceae</taxon>
        <taxon>Haloferula</taxon>
    </lineage>
</organism>
<keyword evidence="7" id="KW-1185">Reference proteome</keyword>
<dbReference type="Pfam" id="PF13432">
    <property type="entry name" value="TPR_16"/>
    <property type="match status" value="1"/>
</dbReference>
<evidence type="ECO:0000313" key="6">
    <source>
        <dbReference type="EMBL" id="BCX49279.1"/>
    </source>
</evidence>
<feature type="chain" id="PRO_5046377922" description="F5/8 type C domain-containing protein" evidence="4">
    <location>
        <begin position="21"/>
        <end position="2369"/>
    </location>
</feature>
<dbReference type="InterPro" id="IPR051012">
    <property type="entry name" value="CellSynth/LPSAsmb/PSIAsmb"/>
</dbReference>
<protein>
    <recommendedName>
        <fullName evidence="5">F5/8 type C domain-containing protein</fullName>
    </recommendedName>
</protein>
<evidence type="ECO:0000259" key="5">
    <source>
        <dbReference type="PROSITE" id="PS50022"/>
    </source>
</evidence>
<evidence type="ECO:0000256" key="2">
    <source>
        <dbReference type="ARBA" id="ARBA00022803"/>
    </source>
</evidence>
<name>A0ABN6H6U7_9BACT</name>
<gene>
    <name evidence="6" type="ORF">HAHE_31870</name>
</gene>
<evidence type="ECO:0000256" key="1">
    <source>
        <dbReference type="ARBA" id="ARBA00022737"/>
    </source>
</evidence>
<feature type="domain" description="F5/8 type C" evidence="5">
    <location>
        <begin position="1272"/>
        <end position="1370"/>
    </location>
</feature>
<dbReference type="SUPFAM" id="SSF48452">
    <property type="entry name" value="TPR-like"/>
    <property type="match status" value="3"/>
</dbReference>
<dbReference type="PANTHER" id="PTHR45586:SF1">
    <property type="entry name" value="LIPOPOLYSACCHARIDE ASSEMBLY PROTEIN B"/>
    <property type="match status" value="1"/>
</dbReference>
<dbReference type="PANTHER" id="PTHR45586">
    <property type="entry name" value="TPR REPEAT-CONTAINING PROTEIN PA4667"/>
    <property type="match status" value="1"/>
</dbReference>
<reference evidence="6 7" key="1">
    <citation type="submission" date="2021-06" db="EMBL/GenBank/DDBJ databases">
        <title>Complete genome of Haloferula helveola possessing various polysaccharide degrading enzymes.</title>
        <authorList>
            <person name="Takami H."/>
            <person name="Huang C."/>
            <person name="Hamasaki K."/>
        </authorList>
    </citation>
    <scope>NUCLEOTIDE SEQUENCE [LARGE SCALE GENOMIC DNA]</scope>
    <source>
        <strain evidence="6 7">CN-1</strain>
    </source>
</reference>
<evidence type="ECO:0000313" key="7">
    <source>
        <dbReference type="Proteomes" id="UP001374893"/>
    </source>
</evidence>
<feature type="signal peptide" evidence="4">
    <location>
        <begin position="1"/>
        <end position="20"/>
    </location>
</feature>
<dbReference type="PROSITE" id="PS50005">
    <property type="entry name" value="TPR"/>
    <property type="match status" value="1"/>
</dbReference>